<evidence type="ECO:0000313" key="3">
    <source>
        <dbReference type="Proteomes" id="UP000553766"/>
    </source>
</evidence>
<keyword evidence="3" id="KW-1185">Reference proteome</keyword>
<name>A0A840WQ13_9RHOB</name>
<accession>A0A840WQ13</accession>
<reference evidence="2 3" key="1">
    <citation type="submission" date="2020-08" db="EMBL/GenBank/DDBJ databases">
        <title>Genomic Encyclopedia of Type Strains, Phase IV (KMG-IV): sequencing the most valuable type-strain genomes for metagenomic binning, comparative biology and taxonomic classification.</title>
        <authorList>
            <person name="Goeker M."/>
        </authorList>
    </citation>
    <scope>NUCLEOTIDE SEQUENCE [LARGE SCALE GENOMIC DNA]</scope>
    <source>
        <strain evidence="2 3">DSM 103377</strain>
    </source>
</reference>
<evidence type="ECO:0000313" key="2">
    <source>
        <dbReference type="EMBL" id="MBB5515752.1"/>
    </source>
</evidence>
<protein>
    <submittedName>
        <fullName evidence="2">Uncharacterized protein</fullName>
    </submittedName>
</protein>
<keyword evidence="1" id="KW-1133">Transmembrane helix</keyword>
<feature type="transmembrane region" description="Helical" evidence="1">
    <location>
        <begin position="54"/>
        <end position="73"/>
    </location>
</feature>
<dbReference type="EMBL" id="JACIJS010000005">
    <property type="protein sequence ID" value="MBB5515752.1"/>
    <property type="molecule type" value="Genomic_DNA"/>
</dbReference>
<organism evidence="2 3">
    <name type="scientific">Rubricella aquisinus</name>
    <dbReference type="NCBI Taxonomy" id="2028108"/>
    <lineage>
        <taxon>Bacteria</taxon>
        <taxon>Pseudomonadati</taxon>
        <taxon>Pseudomonadota</taxon>
        <taxon>Alphaproteobacteria</taxon>
        <taxon>Rhodobacterales</taxon>
        <taxon>Paracoccaceae</taxon>
        <taxon>Rubricella</taxon>
    </lineage>
</organism>
<sequence length="85" mass="9618">MTANPKTDVALLADKLAHALAKVEQEEPYIFTRSEVETLQSVIAFVEKLKALRWLGRGIFYLVVATGVLVSNWDRIKEAVLKWFA</sequence>
<dbReference type="RefSeq" id="WP_184010757.1">
    <property type="nucleotide sequence ID" value="NZ_JACIJS010000005.1"/>
</dbReference>
<comment type="caution">
    <text evidence="2">The sequence shown here is derived from an EMBL/GenBank/DDBJ whole genome shotgun (WGS) entry which is preliminary data.</text>
</comment>
<dbReference type="Proteomes" id="UP000553766">
    <property type="component" value="Unassembled WGS sequence"/>
</dbReference>
<evidence type="ECO:0000256" key="1">
    <source>
        <dbReference type="SAM" id="Phobius"/>
    </source>
</evidence>
<keyword evidence="1" id="KW-0472">Membrane</keyword>
<dbReference type="AlphaFoldDB" id="A0A840WQ13"/>
<proteinExistence type="predicted"/>
<gene>
    <name evidence="2" type="ORF">FHS89_001772</name>
</gene>
<keyword evidence="1" id="KW-0812">Transmembrane</keyword>